<reference evidence="3" key="1">
    <citation type="journal article" date="2018" name="Genome Announc.">
        <title>First complete genome sequence of Yersinia massiliensis.</title>
        <authorList>
            <person name="Thomas M.C."/>
            <person name="Arling V."/>
            <person name="Goji N."/>
            <person name="Janzen T.W."/>
            <person name="Duceppe M.-O."/>
            <person name="Mathews A."/>
            <person name="Carrillo C."/>
            <person name="Amoako K."/>
        </authorList>
    </citation>
    <scope>NUCLEOTIDE SEQUENCE [LARGE SCALE GENOMIC DNA]</scope>
    <source>
        <strain evidence="3">GTA</strain>
    </source>
</reference>
<sequence length="249" mass="26951">MNEFLALIAAVAIWVIVGKLLSRHFIRKGHKVWLSKTSGTIVGAVVALFFLILLIPTQDNDNPKTAAIDTSTAQTHAQPKEGSVELAPKVVNEPVDIEPKKTLEITPEVFAKRMNANLKETGSLFRLRVHVKSGEVNDTFNYTFNDHLAIVGTVDKVSQKLSGITLITSGDGTTKSGIDVMAIVVSAYSAALGENTMKTGEPAKLMMKLVELDKKVSEGESAVSTIFNGIKFSFMSSDTIGNWFTAEPI</sequence>
<evidence type="ECO:0000256" key="1">
    <source>
        <dbReference type="SAM" id="Phobius"/>
    </source>
</evidence>
<keyword evidence="1" id="KW-0472">Membrane</keyword>
<name>A0ABM6UYT3_9GAMM</name>
<proteinExistence type="predicted"/>
<gene>
    <name evidence="2" type="ORF">DA391_20250</name>
</gene>
<feature type="transmembrane region" description="Helical" evidence="1">
    <location>
        <begin position="38"/>
        <end position="55"/>
    </location>
</feature>
<keyword evidence="3" id="KW-1185">Reference proteome</keyword>
<dbReference type="EMBL" id="CP028487">
    <property type="protein sequence ID" value="AVX39781.1"/>
    <property type="molecule type" value="Genomic_DNA"/>
</dbReference>
<feature type="transmembrane region" description="Helical" evidence="1">
    <location>
        <begin position="6"/>
        <end position="26"/>
    </location>
</feature>
<protein>
    <submittedName>
        <fullName evidence="2">Uncharacterized protein</fullName>
    </submittedName>
</protein>
<dbReference type="RefSeq" id="WP_108088136.1">
    <property type="nucleotide sequence ID" value="NZ_CP028487.1"/>
</dbReference>
<accession>A0ABM6UYT3</accession>
<organism evidence="2 3">
    <name type="scientific">Yersinia massiliensis</name>
    <dbReference type="NCBI Taxonomy" id="419257"/>
    <lineage>
        <taxon>Bacteria</taxon>
        <taxon>Pseudomonadati</taxon>
        <taxon>Pseudomonadota</taxon>
        <taxon>Gammaproteobacteria</taxon>
        <taxon>Enterobacterales</taxon>
        <taxon>Yersiniaceae</taxon>
        <taxon>Yersinia</taxon>
    </lineage>
</organism>
<evidence type="ECO:0000313" key="2">
    <source>
        <dbReference type="EMBL" id="AVX39781.1"/>
    </source>
</evidence>
<evidence type="ECO:0000313" key="3">
    <source>
        <dbReference type="Proteomes" id="UP000240908"/>
    </source>
</evidence>
<keyword evidence="1" id="KW-1133">Transmembrane helix</keyword>
<keyword evidence="1" id="KW-0812">Transmembrane</keyword>
<dbReference type="Proteomes" id="UP000240908">
    <property type="component" value="Chromosome"/>
</dbReference>